<proteinExistence type="predicted"/>
<gene>
    <name evidence="2" type="ORF">ANCCEY_09826</name>
</gene>
<evidence type="ECO:0000256" key="1">
    <source>
        <dbReference type="SAM" id="SignalP"/>
    </source>
</evidence>
<name>A0A0D6LTV2_9BILA</name>
<accession>A0A0D6LTV2</accession>
<dbReference type="Proteomes" id="UP000054495">
    <property type="component" value="Unassembled WGS sequence"/>
</dbReference>
<keyword evidence="1" id="KW-0732">Signal</keyword>
<evidence type="ECO:0000313" key="2">
    <source>
        <dbReference type="EMBL" id="EPB71077.1"/>
    </source>
</evidence>
<dbReference type="AlphaFoldDB" id="A0A0D6LTV2"/>
<sequence length="258" mass="29740">MSMKTLVPLLLGFMAGHTSQIDTNIEILPADCDCRDWYGACRHEGDVWTDDATWMYECKGTNGTDARFVACATPTGSKEAVPVGQNRTVESLWHSCEANEQRLKYDSEPHCVVDGQIKKVRSEFRDGRFQWLCLETGRWVVGWSAERCFYANETHPDVYLKIGEHGYNGLIKHVCDRFEDYPGRVQYYAEVRKDVHVKHPTNKGINKNFPEPADLRIKNKVDRWLHESASMFIANEETLRGKVRYLPASRRQWPTGEH</sequence>
<evidence type="ECO:0000313" key="3">
    <source>
        <dbReference type="Proteomes" id="UP000054495"/>
    </source>
</evidence>
<protein>
    <submittedName>
        <fullName evidence="2">Uncharacterized protein</fullName>
    </submittedName>
</protein>
<dbReference type="EMBL" id="KE125138">
    <property type="protein sequence ID" value="EPB71077.1"/>
    <property type="molecule type" value="Genomic_DNA"/>
</dbReference>
<feature type="signal peptide" evidence="1">
    <location>
        <begin position="1"/>
        <end position="20"/>
    </location>
</feature>
<feature type="chain" id="PRO_5002307190" evidence="1">
    <location>
        <begin position="21"/>
        <end position="258"/>
    </location>
</feature>
<organism evidence="2 3">
    <name type="scientific">Ancylostoma ceylanicum</name>
    <dbReference type="NCBI Taxonomy" id="53326"/>
    <lineage>
        <taxon>Eukaryota</taxon>
        <taxon>Metazoa</taxon>
        <taxon>Ecdysozoa</taxon>
        <taxon>Nematoda</taxon>
        <taxon>Chromadorea</taxon>
        <taxon>Rhabditida</taxon>
        <taxon>Rhabditina</taxon>
        <taxon>Rhabditomorpha</taxon>
        <taxon>Strongyloidea</taxon>
        <taxon>Ancylostomatidae</taxon>
        <taxon>Ancylostomatinae</taxon>
        <taxon>Ancylostoma</taxon>
    </lineage>
</organism>
<reference evidence="2 3" key="1">
    <citation type="submission" date="2013-05" db="EMBL/GenBank/DDBJ databases">
        <title>Draft genome of the parasitic nematode Anyclostoma ceylanicum.</title>
        <authorList>
            <person name="Mitreva M."/>
        </authorList>
    </citation>
    <scope>NUCLEOTIDE SEQUENCE [LARGE SCALE GENOMIC DNA]</scope>
</reference>
<keyword evidence="3" id="KW-1185">Reference proteome</keyword>